<reference evidence="3" key="2">
    <citation type="journal article" date="2007" name="PLoS Biol.">
        <title>Survey sequencing and comparative analysis of the elephant shark (Callorhinchus milii) genome.</title>
        <authorList>
            <person name="Venkatesh B."/>
            <person name="Kirkness E.F."/>
            <person name="Loh Y.H."/>
            <person name="Halpern A.L."/>
            <person name="Lee A.P."/>
            <person name="Johnson J."/>
            <person name="Dandona N."/>
            <person name="Viswanathan L.D."/>
            <person name="Tay A."/>
            <person name="Venter J.C."/>
            <person name="Strausberg R.L."/>
            <person name="Brenner S."/>
        </authorList>
    </citation>
    <scope>NUCLEOTIDE SEQUENCE [LARGE SCALE GENOMIC DNA]</scope>
</reference>
<dbReference type="GeneTree" id="ENSGT01150000289106"/>
<feature type="region of interest" description="Disordered" evidence="1">
    <location>
        <begin position="72"/>
        <end position="97"/>
    </location>
</feature>
<dbReference type="InterPro" id="IPR033349">
    <property type="entry name" value="ATRIP"/>
</dbReference>
<reference evidence="2" key="4">
    <citation type="submission" date="2025-08" db="UniProtKB">
        <authorList>
            <consortium name="Ensembl"/>
        </authorList>
    </citation>
    <scope>IDENTIFICATION</scope>
</reference>
<reference evidence="3" key="3">
    <citation type="journal article" date="2014" name="Nature">
        <title>Elephant shark genome provides unique insights into gnathostome evolution.</title>
        <authorList>
            <consortium name="International Elephant Shark Genome Sequencing Consortium"/>
            <person name="Venkatesh B."/>
            <person name="Lee A.P."/>
            <person name="Ravi V."/>
            <person name="Maurya A.K."/>
            <person name="Lian M.M."/>
            <person name="Swann J.B."/>
            <person name="Ohta Y."/>
            <person name="Flajnik M.F."/>
            <person name="Sutoh Y."/>
            <person name="Kasahara M."/>
            <person name="Hoon S."/>
            <person name="Gangu V."/>
            <person name="Roy S.W."/>
            <person name="Irimia M."/>
            <person name="Korzh V."/>
            <person name="Kondrychyn I."/>
            <person name="Lim Z.W."/>
            <person name="Tay B.H."/>
            <person name="Tohari S."/>
            <person name="Kong K.W."/>
            <person name="Ho S."/>
            <person name="Lorente-Galdos B."/>
            <person name="Quilez J."/>
            <person name="Marques-Bonet T."/>
            <person name="Raney B.J."/>
            <person name="Ingham P.W."/>
            <person name="Tay A."/>
            <person name="Hillier L.W."/>
            <person name="Minx P."/>
            <person name="Boehm T."/>
            <person name="Wilson R.K."/>
            <person name="Brenner S."/>
            <person name="Warren W.C."/>
        </authorList>
    </citation>
    <scope>NUCLEOTIDE SEQUENCE [LARGE SCALE GENOMIC DNA]</scope>
</reference>
<dbReference type="GO" id="GO:0006281">
    <property type="term" value="P:DNA repair"/>
    <property type="evidence" value="ECO:0007669"/>
    <property type="project" value="TreeGrafter"/>
</dbReference>
<feature type="compositionally biased region" description="Polar residues" evidence="1">
    <location>
        <begin position="134"/>
        <end position="144"/>
    </location>
</feature>
<dbReference type="Proteomes" id="UP000314986">
    <property type="component" value="Unassembled WGS sequence"/>
</dbReference>
<evidence type="ECO:0000256" key="1">
    <source>
        <dbReference type="SAM" id="MobiDB-lite"/>
    </source>
</evidence>
<evidence type="ECO:0000313" key="3">
    <source>
        <dbReference type="Proteomes" id="UP000314986"/>
    </source>
</evidence>
<dbReference type="OMA" id="CQCSSEV"/>
<feature type="region of interest" description="Disordered" evidence="1">
    <location>
        <begin position="134"/>
        <end position="163"/>
    </location>
</feature>
<keyword evidence="3" id="KW-1185">Reference proteome</keyword>
<name>A0A4W3HVC0_CALMI</name>
<reference evidence="2" key="5">
    <citation type="submission" date="2025-09" db="UniProtKB">
        <authorList>
            <consortium name="Ensembl"/>
        </authorList>
    </citation>
    <scope>IDENTIFICATION</scope>
</reference>
<dbReference type="Ensembl" id="ENSCMIT00000019191.1">
    <property type="protein sequence ID" value="ENSCMIP00000018837.1"/>
    <property type="gene ID" value="ENSCMIG00000008852.1"/>
</dbReference>
<protein>
    <recommendedName>
        <fullName evidence="4">ATR-interacting protein</fullName>
    </recommendedName>
</protein>
<sequence length="429" mass="47182">MAGSCPRLQEAQRLAVCGISRLTLAQETQEPSESGPERCMGLGARSWLPAAEQLLPLVDYFMGEYCQALQTRERERAGRSPSGSRKLGPSGSWESSANVDDGLVSAEELALAALGVLHLLVSHSYAAVTRILSDDSSGGPTHSGDSGHVRESGAAVSPAGATETPLSVHTQRCLFSKLLQLADSLVVSASYRRETLINQSLRVLGKLAKNATAELLSRFQVLLRGSALRRCLSADAPCSTVHLAVQLLASVVYRQELLSQLCSQSDLCLFLHLYTYVSTRPDTSATDRLWLQLEQEVVRFLTSICLSHSGAVAVLLEADCQCSTEVLKALIVMMHRRWLTQREPRRGCCVVTEQQGVTFIRETLLLLHRLSQRDKHFTEHCVQVLHQHSQALHGIRHILQQIPDLEESEELALEDLCPHEEQDVEAGRP</sequence>
<accession>A0A4W3HVC0</accession>
<dbReference type="AlphaFoldDB" id="A0A4W3HVC0"/>
<evidence type="ECO:0000313" key="2">
    <source>
        <dbReference type="Ensembl" id="ENSCMIP00000018837.1"/>
    </source>
</evidence>
<dbReference type="PANTHER" id="PTHR28594:SF1">
    <property type="entry name" value="ATR-INTERACTING PROTEIN"/>
    <property type="match status" value="1"/>
</dbReference>
<dbReference type="PANTHER" id="PTHR28594">
    <property type="entry name" value="ATR-INTERACTING PROTEIN"/>
    <property type="match status" value="1"/>
</dbReference>
<dbReference type="STRING" id="7868.ENSCMIP00000018837"/>
<reference evidence="3" key="1">
    <citation type="journal article" date="2006" name="Science">
        <title>Ancient noncoding elements conserved in the human genome.</title>
        <authorList>
            <person name="Venkatesh B."/>
            <person name="Kirkness E.F."/>
            <person name="Loh Y.H."/>
            <person name="Halpern A.L."/>
            <person name="Lee A.P."/>
            <person name="Johnson J."/>
            <person name="Dandona N."/>
            <person name="Viswanathan L.D."/>
            <person name="Tay A."/>
            <person name="Venter J.C."/>
            <person name="Strausberg R.L."/>
            <person name="Brenner S."/>
        </authorList>
    </citation>
    <scope>NUCLEOTIDE SEQUENCE [LARGE SCALE GENOMIC DNA]</scope>
</reference>
<organism evidence="2 3">
    <name type="scientific">Callorhinchus milii</name>
    <name type="common">Ghost shark</name>
    <dbReference type="NCBI Taxonomy" id="7868"/>
    <lineage>
        <taxon>Eukaryota</taxon>
        <taxon>Metazoa</taxon>
        <taxon>Chordata</taxon>
        <taxon>Craniata</taxon>
        <taxon>Vertebrata</taxon>
        <taxon>Chondrichthyes</taxon>
        <taxon>Holocephali</taxon>
        <taxon>Chimaeriformes</taxon>
        <taxon>Callorhinchidae</taxon>
        <taxon>Callorhinchus</taxon>
    </lineage>
</organism>
<dbReference type="GO" id="GO:0000077">
    <property type="term" value="P:DNA damage checkpoint signaling"/>
    <property type="evidence" value="ECO:0007669"/>
    <property type="project" value="InterPro"/>
</dbReference>
<dbReference type="InParanoid" id="A0A4W3HVC0"/>
<evidence type="ECO:0008006" key="4">
    <source>
        <dbReference type="Google" id="ProtNLM"/>
    </source>
</evidence>
<proteinExistence type="predicted"/>